<evidence type="ECO:0000313" key="2">
    <source>
        <dbReference type="EMBL" id="KDQ23884.1"/>
    </source>
</evidence>
<dbReference type="InterPro" id="IPR029063">
    <property type="entry name" value="SAM-dependent_MTases_sf"/>
</dbReference>
<dbReference type="CDD" id="cd02440">
    <property type="entry name" value="AdoMet_MTases"/>
    <property type="match status" value="1"/>
</dbReference>
<feature type="domain" description="Methyltransferase" evidence="1">
    <location>
        <begin position="122"/>
        <end position="216"/>
    </location>
</feature>
<protein>
    <recommendedName>
        <fullName evidence="1">Methyltransferase domain-containing protein</fullName>
    </recommendedName>
</protein>
<dbReference type="Proteomes" id="UP000027073">
    <property type="component" value="Unassembled WGS sequence"/>
</dbReference>
<dbReference type="PANTHER" id="PTHR43591">
    <property type="entry name" value="METHYLTRANSFERASE"/>
    <property type="match status" value="1"/>
</dbReference>
<evidence type="ECO:0000313" key="3">
    <source>
        <dbReference type="Proteomes" id="UP000027073"/>
    </source>
</evidence>
<proteinExistence type="predicted"/>
<dbReference type="AlphaFoldDB" id="A0A067N7T4"/>
<dbReference type="HOGENOM" id="CLU_010595_5_1_1"/>
<dbReference type="InParanoid" id="A0A067N7T4"/>
<dbReference type="Pfam" id="PF13847">
    <property type="entry name" value="Methyltransf_31"/>
    <property type="match status" value="1"/>
</dbReference>
<dbReference type="VEuPathDB" id="FungiDB:PLEOSDRAFT_1108358"/>
<dbReference type="Gene3D" id="3.40.50.150">
    <property type="entry name" value="Vaccinia Virus protein VP39"/>
    <property type="match status" value="1"/>
</dbReference>
<organism evidence="2 3">
    <name type="scientific">Pleurotus ostreatus (strain PC15)</name>
    <name type="common">Oyster mushroom</name>
    <dbReference type="NCBI Taxonomy" id="1137138"/>
    <lineage>
        <taxon>Eukaryota</taxon>
        <taxon>Fungi</taxon>
        <taxon>Dikarya</taxon>
        <taxon>Basidiomycota</taxon>
        <taxon>Agaricomycotina</taxon>
        <taxon>Agaricomycetes</taxon>
        <taxon>Agaricomycetidae</taxon>
        <taxon>Agaricales</taxon>
        <taxon>Pleurotineae</taxon>
        <taxon>Pleurotaceae</taxon>
        <taxon>Pleurotus</taxon>
    </lineage>
</organism>
<sequence length="352" mass="39530">MPARTAFSTRGLQGSRFDVQSWTFQPDLNWADGQDEDDEDSTDALEGSLVEVTESEFPSYFSERDGRLFHSHGASPYPLPVDAPEQRRLNVQHNIIKILLGANYRGPVPQALTNVPDRRRLVVDLGSGTGKWVMEIARQFPHANVVGLDIVPIGTMYPLDNVSFEVHDMNERFRWVDGSVDVIHARSISMAIHDFKALLTEVARVLRPGGLFLSSEWIRAACVHPNLGVTPESHIPNLVRFFEMLRAALASNCGTRNLAPHVPNHLSATTHFVNIDPCRVYVPIGPWVDDPIMRMIGRAYRKAFRIYVESVKPILLGVYGEELQEVYDGVNEELRTRRGLVGIMHVVCAERA</sequence>
<dbReference type="EMBL" id="KL198012">
    <property type="protein sequence ID" value="KDQ23884.1"/>
    <property type="molecule type" value="Genomic_DNA"/>
</dbReference>
<reference evidence="3" key="1">
    <citation type="journal article" date="2014" name="Proc. Natl. Acad. Sci. U.S.A.">
        <title>Extensive sampling of basidiomycete genomes demonstrates inadequacy of the white-rot/brown-rot paradigm for wood decay fungi.</title>
        <authorList>
            <person name="Riley R."/>
            <person name="Salamov A.A."/>
            <person name="Brown D.W."/>
            <person name="Nagy L.G."/>
            <person name="Floudas D."/>
            <person name="Held B.W."/>
            <person name="Levasseur A."/>
            <person name="Lombard V."/>
            <person name="Morin E."/>
            <person name="Otillar R."/>
            <person name="Lindquist E.A."/>
            <person name="Sun H."/>
            <person name="LaButti K.M."/>
            <person name="Schmutz J."/>
            <person name="Jabbour D."/>
            <person name="Luo H."/>
            <person name="Baker S.E."/>
            <person name="Pisabarro A.G."/>
            <person name="Walton J.D."/>
            <person name="Blanchette R.A."/>
            <person name="Henrissat B."/>
            <person name="Martin F."/>
            <person name="Cullen D."/>
            <person name="Hibbett D.S."/>
            <person name="Grigoriev I.V."/>
        </authorList>
    </citation>
    <scope>NUCLEOTIDE SEQUENCE [LARGE SCALE GENOMIC DNA]</scope>
    <source>
        <strain evidence="3">PC15</strain>
    </source>
</reference>
<name>A0A067N7T4_PLEO1</name>
<evidence type="ECO:0000259" key="1">
    <source>
        <dbReference type="Pfam" id="PF13847"/>
    </source>
</evidence>
<dbReference type="SUPFAM" id="SSF53335">
    <property type="entry name" value="S-adenosyl-L-methionine-dependent methyltransferases"/>
    <property type="match status" value="1"/>
</dbReference>
<dbReference type="STRING" id="1137138.A0A067N7T4"/>
<dbReference type="OrthoDB" id="2013972at2759"/>
<dbReference type="InterPro" id="IPR025714">
    <property type="entry name" value="Methyltranfer_dom"/>
</dbReference>
<accession>A0A067N7T4</accession>
<gene>
    <name evidence="2" type="ORF">PLEOSDRAFT_1108358</name>
</gene>